<dbReference type="InterPro" id="IPR025638">
    <property type="entry name" value="DUF4336"/>
</dbReference>
<dbReference type="AlphaFoldDB" id="A0A8J7L942"/>
<proteinExistence type="predicted"/>
<organism evidence="1 2">
    <name type="scientific">Amazonocrinis nigriterrae CENA67</name>
    <dbReference type="NCBI Taxonomy" id="2794033"/>
    <lineage>
        <taxon>Bacteria</taxon>
        <taxon>Bacillati</taxon>
        <taxon>Cyanobacteriota</taxon>
        <taxon>Cyanophyceae</taxon>
        <taxon>Nostocales</taxon>
        <taxon>Nostocaceae</taxon>
        <taxon>Amazonocrinis</taxon>
        <taxon>Amazonocrinis nigriterrae</taxon>
    </lineage>
</organism>
<gene>
    <name evidence="1" type="ORF">I8748_17060</name>
</gene>
<evidence type="ECO:0000313" key="2">
    <source>
        <dbReference type="Proteomes" id="UP000632766"/>
    </source>
</evidence>
<name>A0A8J7L942_9NOST</name>
<reference evidence="1 2" key="1">
    <citation type="journal article" date="2021" name="Int. J. Syst. Evol. Microbiol.">
        <title>Amazonocrinis nigriterrae gen. nov., sp. nov., Atlanticothrix silvestris gen. nov., sp. nov. and Dendronalium phyllosphericum gen. nov., sp. nov., nostocacean cyanobacteria from Brazilian environments.</title>
        <authorList>
            <person name="Alvarenga D.O."/>
            <person name="Andreote A.P.D."/>
            <person name="Branco L.H.Z."/>
            <person name="Delbaje E."/>
            <person name="Cruz R.B."/>
            <person name="Varani A.M."/>
            <person name="Fiore M.F."/>
        </authorList>
    </citation>
    <scope>NUCLEOTIDE SEQUENCE [LARGE SCALE GENOMIC DNA]</scope>
    <source>
        <strain evidence="1 2">CENA67</strain>
    </source>
</reference>
<dbReference type="Proteomes" id="UP000632766">
    <property type="component" value="Unassembled WGS sequence"/>
</dbReference>
<dbReference type="RefSeq" id="WP_198125739.1">
    <property type="nucleotide sequence ID" value="NZ_JAECZC010000030.1"/>
</dbReference>
<dbReference type="PANTHER" id="PTHR33835:SF2">
    <property type="entry name" value="LYSINE-TRNA LIGASE"/>
    <property type="match status" value="1"/>
</dbReference>
<keyword evidence="2" id="KW-1185">Reference proteome</keyword>
<comment type="caution">
    <text evidence="1">The sequence shown here is derived from an EMBL/GenBank/DDBJ whole genome shotgun (WGS) entry which is preliminary data.</text>
</comment>
<sequence>MSQDQRIENAEQIHPRDFSWTFWFTLPLYPYSKRRTIRKEVVKNTIWTFDQLQGIFYVVVPIRMTVVKLEAGGLLVYAPVAPTTECIRLVNELVKEHGDVKYIILPTISGLEHKVFVGPFARFFPNAQVFVAPKQWSFPLNLPLSWLGLPAKRTQVLPEDSSKTPFGDEFDYAILGPIELGPGRFAEVAFFHKRSHTLLVTDSVISIPEDPPAIVQLDPYPLLFHAKDKASDIVADNQANRRKGWQRISLFALYFRPSVLEVIKWGEVFRDALKAPERSKKAYFGLFPFKWYPDWQRSFDALRGNGRLFVAPILQTLILNRAPRETLNWADKVASWDFQWIIPCHFDSPIPAQPQQFRQAFSFLEKQPAVSAGLFSSNSYPLPEEDFKLLKEIDQGLNKSGIVPPAKEKV</sequence>
<dbReference type="PANTHER" id="PTHR33835">
    <property type="entry name" value="YALI0C07656P"/>
    <property type="match status" value="1"/>
</dbReference>
<protein>
    <submittedName>
        <fullName evidence="1">DUF4336 domain-containing protein</fullName>
    </submittedName>
</protein>
<dbReference type="Pfam" id="PF14234">
    <property type="entry name" value="DUF4336"/>
    <property type="match status" value="1"/>
</dbReference>
<dbReference type="EMBL" id="JAECZC010000030">
    <property type="protein sequence ID" value="MBH8563875.1"/>
    <property type="molecule type" value="Genomic_DNA"/>
</dbReference>
<evidence type="ECO:0000313" key="1">
    <source>
        <dbReference type="EMBL" id="MBH8563875.1"/>
    </source>
</evidence>
<accession>A0A8J7L942</accession>